<dbReference type="PANTHER" id="PTHR33371:SF17">
    <property type="entry name" value="MCE-FAMILY PROTEIN MCE1B"/>
    <property type="match status" value="1"/>
</dbReference>
<dbReference type="EMBL" id="CP102173">
    <property type="protein sequence ID" value="UUP13196.1"/>
    <property type="molecule type" value="Genomic_DNA"/>
</dbReference>
<dbReference type="InterPro" id="IPR052336">
    <property type="entry name" value="MlaD_Phospholipid_Transporter"/>
</dbReference>
<dbReference type="Pfam" id="PF02470">
    <property type="entry name" value="MlaD"/>
    <property type="match status" value="1"/>
</dbReference>
<evidence type="ECO:0000259" key="2">
    <source>
        <dbReference type="Pfam" id="PF11887"/>
    </source>
</evidence>
<proteinExistence type="predicted"/>
<sequence>MKQIDSESMGAALKLAFFFAFTGLATLVLGLTLGNGSFGDRHQYKAIFTDVTGMAKGDDIRIAGVAVGSVSKVEIVDRDKALVTFGVDSDVPLTANTRATIKFRNLVGQRYIALTQGADGAKSVLKPNSTIPPERTQEALDLNVLLNGFKPVFQALSPADTNKFAYEIVQTLQGESGNVEDLLARTSSLTNTLAGRDQLIGDVITNLSTVLDTVGSRDKELTDTIDTLQQFVTGLKDDRTAILDSVDSISDLTDETSDLLVQGRPALTEDIAQLNALTKNLSSERNLAQVQSSIQILPIKLSKFGNAASAGSEFNFYLCDINGSITIPEINVAGLLNIPETKIDLTGEGLGITDQRRCDQPGYKK</sequence>
<reference evidence="3 4" key="1">
    <citation type="submission" date="2022-08" db="EMBL/GenBank/DDBJ databases">
        <title>novel species in genus Aeromicrobium.</title>
        <authorList>
            <person name="Ye L."/>
        </authorList>
    </citation>
    <scope>NUCLEOTIDE SEQUENCE [LARGE SCALE GENOMIC DNA]</scope>
    <source>
        <strain evidence="4">zg-Y1379</strain>
    </source>
</reference>
<dbReference type="NCBIfam" id="TIGR00996">
    <property type="entry name" value="Mtu_fam_mce"/>
    <property type="match status" value="1"/>
</dbReference>
<dbReference type="RefSeq" id="WP_232400657.1">
    <property type="nucleotide sequence ID" value="NZ_CP102173.1"/>
</dbReference>
<gene>
    <name evidence="3" type="ORF">NQV15_15240</name>
</gene>
<dbReference type="Pfam" id="PF11887">
    <property type="entry name" value="Mce4_CUP1"/>
    <property type="match status" value="1"/>
</dbReference>
<dbReference type="InterPro" id="IPR005693">
    <property type="entry name" value="Mce"/>
</dbReference>
<evidence type="ECO:0000259" key="1">
    <source>
        <dbReference type="Pfam" id="PF02470"/>
    </source>
</evidence>
<feature type="domain" description="Mce/MlaD" evidence="1">
    <location>
        <begin position="43"/>
        <end position="117"/>
    </location>
</feature>
<dbReference type="Proteomes" id="UP001316184">
    <property type="component" value="Chromosome"/>
</dbReference>
<organism evidence="3 4">
    <name type="scientific">Aeromicrobium wangtongii</name>
    <dbReference type="NCBI Taxonomy" id="2969247"/>
    <lineage>
        <taxon>Bacteria</taxon>
        <taxon>Bacillati</taxon>
        <taxon>Actinomycetota</taxon>
        <taxon>Actinomycetes</taxon>
        <taxon>Propionibacteriales</taxon>
        <taxon>Nocardioidaceae</taxon>
        <taxon>Aeromicrobium</taxon>
    </lineage>
</organism>
<dbReference type="InterPro" id="IPR003399">
    <property type="entry name" value="Mce/MlaD"/>
</dbReference>
<protein>
    <submittedName>
        <fullName evidence="3">MCE family protein</fullName>
    </submittedName>
</protein>
<dbReference type="PANTHER" id="PTHR33371">
    <property type="entry name" value="INTERMEMBRANE PHOSPHOLIPID TRANSPORT SYSTEM BINDING PROTEIN MLAD-RELATED"/>
    <property type="match status" value="1"/>
</dbReference>
<evidence type="ECO:0000313" key="3">
    <source>
        <dbReference type="EMBL" id="UUP13196.1"/>
    </source>
</evidence>
<feature type="domain" description="Mammalian cell entry C-terminal" evidence="2">
    <location>
        <begin position="124"/>
        <end position="282"/>
    </location>
</feature>
<name>A0ABY5MBN4_9ACTN</name>
<keyword evidence="4" id="KW-1185">Reference proteome</keyword>
<dbReference type="InterPro" id="IPR024516">
    <property type="entry name" value="Mce_C"/>
</dbReference>
<accession>A0ABY5MBN4</accession>
<evidence type="ECO:0000313" key="4">
    <source>
        <dbReference type="Proteomes" id="UP001316184"/>
    </source>
</evidence>